<organism evidence="1 2">
    <name type="scientific">Chitinophaga lutea</name>
    <dbReference type="NCBI Taxonomy" id="2488634"/>
    <lineage>
        <taxon>Bacteria</taxon>
        <taxon>Pseudomonadati</taxon>
        <taxon>Bacteroidota</taxon>
        <taxon>Chitinophagia</taxon>
        <taxon>Chitinophagales</taxon>
        <taxon>Chitinophagaceae</taxon>
        <taxon>Chitinophaga</taxon>
    </lineage>
</organism>
<comment type="caution">
    <text evidence="1">The sequence shown here is derived from an EMBL/GenBank/DDBJ whole genome shotgun (WGS) entry which is preliminary data.</text>
</comment>
<proteinExistence type="predicted"/>
<dbReference type="SUPFAM" id="SSF54909">
    <property type="entry name" value="Dimeric alpha+beta barrel"/>
    <property type="match status" value="1"/>
</dbReference>
<evidence type="ECO:0000313" key="1">
    <source>
        <dbReference type="EMBL" id="RPE14307.1"/>
    </source>
</evidence>
<reference evidence="1 2" key="1">
    <citation type="submission" date="2018-11" db="EMBL/GenBank/DDBJ databases">
        <title>Chitinophaga lutea sp.nov., isolate from arsenic contaminated soil.</title>
        <authorList>
            <person name="Zong Y."/>
        </authorList>
    </citation>
    <scope>NUCLEOTIDE SEQUENCE [LARGE SCALE GENOMIC DNA]</scope>
    <source>
        <strain evidence="1 2">ZY74</strain>
    </source>
</reference>
<sequence>MKRYAMVTGIRPEKIDDYKKLHAAVWDGVVRQIRACNIRNYSIYLREIAGQHYLFSYFEYTGDNFEADMEKMAADSTTQRWWKETAPMQLPLPDAAAKGETWSGMEELMFIP</sequence>
<dbReference type="GO" id="GO:0016857">
    <property type="term" value="F:racemase and epimerase activity, acting on carbohydrates and derivatives"/>
    <property type="evidence" value="ECO:0007669"/>
    <property type="project" value="InterPro"/>
</dbReference>
<keyword evidence="2" id="KW-1185">Reference proteome</keyword>
<dbReference type="InterPro" id="IPR011008">
    <property type="entry name" value="Dimeric_a/b-barrel"/>
</dbReference>
<dbReference type="OrthoDB" id="9799608at2"/>
<dbReference type="PANTHER" id="PTHR34389">
    <property type="entry name" value="L-RHAMNOSE MUTAROTASE"/>
    <property type="match status" value="1"/>
</dbReference>
<dbReference type="Gene3D" id="3.30.70.100">
    <property type="match status" value="1"/>
</dbReference>
<evidence type="ECO:0000313" key="2">
    <source>
        <dbReference type="Proteomes" id="UP000278351"/>
    </source>
</evidence>
<protein>
    <submittedName>
        <fullName evidence="1">L-rhamnose mutarotase</fullName>
    </submittedName>
</protein>
<dbReference type="EMBL" id="RPDH01000001">
    <property type="protein sequence ID" value="RPE14307.1"/>
    <property type="molecule type" value="Genomic_DNA"/>
</dbReference>
<dbReference type="Proteomes" id="UP000278351">
    <property type="component" value="Unassembled WGS sequence"/>
</dbReference>
<accession>A0A3N4QEB2</accession>
<dbReference type="InterPro" id="IPR008000">
    <property type="entry name" value="Rham/fucose_mutarotase"/>
</dbReference>
<dbReference type="AlphaFoldDB" id="A0A3N4QEB2"/>
<dbReference type="PANTHER" id="PTHR34389:SF2">
    <property type="entry name" value="L-RHAMNOSE MUTAROTASE"/>
    <property type="match status" value="1"/>
</dbReference>
<gene>
    <name evidence="1" type="ORF">EGT74_02570</name>
</gene>
<name>A0A3N4QEB2_9BACT</name>
<dbReference type="Pfam" id="PF05336">
    <property type="entry name" value="rhaM"/>
    <property type="match status" value="1"/>
</dbReference>